<reference evidence="2" key="2">
    <citation type="submission" date="2015-01" db="EMBL/GenBank/DDBJ databases">
        <title>Evolutionary Origins and Diversification of the Mycorrhizal Mutualists.</title>
        <authorList>
            <consortium name="DOE Joint Genome Institute"/>
            <consortium name="Mycorrhizal Genomics Consortium"/>
            <person name="Kohler A."/>
            <person name="Kuo A."/>
            <person name="Nagy L.G."/>
            <person name="Floudas D."/>
            <person name="Copeland A."/>
            <person name="Barry K.W."/>
            <person name="Cichocki N."/>
            <person name="Veneault-Fourrey C."/>
            <person name="LaButti K."/>
            <person name="Lindquist E.A."/>
            <person name="Lipzen A."/>
            <person name="Lundell T."/>
            <person name="Morin E."/>
            <person name="Murat C."/>
            <person name="Riley R."/>
            <person name="Ohm R."/>
            <person name="Sun H."/>
            <person name="Tunlid A."/>
            <person name="Henrissat B."/>
            <person name="Grigoriev I.V."/>
            <person name="Hibbett D.S."/>
            <person name="Martin F."/>
        </authorList>
    </citation>
    <scope>NUCLEOTIDE SEQUENCE [LARGE SCALE GENOMIC DNA]</scope>
    <source>
        <strain evidence="2">F 1598</strain>
    </source>
</reference>
<organism evidence="1 2">
    <name type="scientific">Piloderma croceum (strain F 1598)</name>
    <dbReference type="NCBI Taxonomy" id="765440"/>
    <lineage>
        <taxon>Eukaryota</taxon>
        <taxon>Fungi</taxon>
        <taxon>Dikarya</taxon>
        <taxon>Basidiomycota</taxon>
        <taxon>Agaricomycotina</taxon>
        <taxon>Agaricomycetes</taxon>
        <taxon>Agaricomycetidae</taxon>
        <taxon>Atheliales</taxon>
        <taxon>Atheliaceae</taxon>
        <taxon>Piloderma</taxon>
    </lineage>
</organism>
<keyword evidence="2" id="KW-1185">Reference proteome</keyword>
<proteinExistence type="predicted"/>
<dbReference type="HOGENOM" id="CLU_056417_0_0_1"/>
<protein>
    <submittedName>
        <fullName evidence="1">Uncharacterized protein</fullName>
    </submittedName>
</protein>
<dbReference type="AlphaFoldDB" id="A0A0C3ETR7"/>
<dbReference type="InParanoid" id="A0A0C3ETR7"/>
<evidence type="ECO:0000313" key="1">
    <source>
        <dbReference type="EMBL" id="KIM71186.1"/>
    </source>
</evidence>
<evidence type="ECO:0000313" key="2">
    <source>
        <dbReference type="Proteomes" id="UP000054166"/>
    </source>
</evidence>
<dbReference type="Proteomes" id="UP000054166">
    <property type="component" value="Unassembled WGS sequence"/>
</dbReference>
<dbReference type="EMBL" id="KN833423">
    <property type="protein sequence ID" value="KIM71186.1"/>
    <property type="molecule type" value="Genomic_DNA"/>
</dbReference>
<sequence>MSFSTHFNPFLNLQLPAPVTEGTLPYPLIATRPSTPLPDDSAGSLMTISSPLSSLSADDNPLHDNKKPYPSINIEIMWNRVLQTNLKEDNVESPVSPLYVKDTLCPNRVGAWFMVRSGRLGRAYPSDETRLRSGVALRLEDRSISIHMLTDECPIHYIHLKKPIRRERGYVFYEFISDLYSHFRTPQPTKPPTNLIAIPIFHASDEAAHLNVQEATFHQQVLEEDYVIAPLRTWDKDPLTLSLEKQTWFKQKEPRPREKFDWFTSSEDNIRAEVAQILKAKESGSG</sequence>
<accession>A0A0C3ETR7</accession>
<reference evidence="1 2" key="1">
    <citation type="submission" date="2014-04" db="EMBL/GenBank/DDBJ databases">
        <authorList>
            <consortium name="DOE Joint Genome Institute"/>
            <person name="Kuo A."/>
            <person name="Tarkka M."/>
            <person name="Buscot F."/>
            <person name="Kohler A."/>
            <person name="Nagy L.G."/>
            <person name="Floudas D."/>
            <person name="Copeland A."/>
            <person name="Barry K.W."/>
            <person name="Cichocki N."/>
            <person name="Veneault-Fourrey C."/>
            <person name="LaButti K."/>
            <person name="Lindquist E.A."/>
            <person name="Lipzen A."/>
            <person name="Lundell T."/>
            <person name="Morin E."/>
            <person name="Murat C."/>
            <person name="Sun H."/>
            <person name="Tunlid A."/>
            <person name="Henrissat B."/>
            <person name="Grigoriev I.V."/>
            <person name="Hibbett D.S."/>
            <person name="Martin F."/>
            <person name="Nordberg H.P."/>
            <person name="Cantor M.N."/>
            <person name="Hua S.X."/>
        </authorList>
    </citation>
    <scope>NUCLEOTIDE SEQUENCE [LARGE SCALE GENOMIC DNA]</scope>
    <source>
        <strain evidence="1 2">F 1598</strain>
    </source>
</reference>
<name>A0A0C3ETR7_PILCF</name>
<gene>
    <name evidence="1" type="ORF">PILCRDRAFT_17297</name>
</gene>